<gene>
    <name evidence="2" type="ORF">FA15DRAFT_581696</name>
</gene>
<feature type="domain" description="BTB" evidence="1">
    <location>
        <begin position="26"/>
        <end position="100"/>
    </location>
</feature>
<dbReference type="SMART" id="SM00225">
    <property type="entry name" value="BTB"/>
    <property type="match status" value="1"/>
</dbReference>
<protein>
    <recommendedName>
        <fullName evidence="1">BTB domain-containing protein</fullName>
    </recommendedName>
</protein>
<name>A0A5C3L9F1_COPMA</name>
<dbReference type="InterPro" id="IPR000210">
    <property type="entry name" value="BTB/POZ_dom"/>
</dbReference>
<sequence length="258" mass="29015">MASTTTSRSDPFRTLVRHPLYYIQSADLCFLLGHVQFRVHRYFFERESPYYRGKLTLPVSPGATRQGSNDAEPIVFDDVTPEAFEKLLWVFYNPRYSLYDAPVEDWFTVLDLSQKWGFAQVKSLAVRELEKKEFSDIDRVAEYQKNDVDRNLLIPRYAALCAREKPLTLPEGLKLGMETTLIIASAREFVRASKLADGSRSPISPTVEGDELVNIIRELFGISPPLKGSVDVVTKDGTTSSFSSGGLVTSSLLLGYVD</sequence>
<evidence type="ECO:0000313" key="2">
    <source>
        <dbReference type="EMBL" id="TFK29659.1"/>
    </source>
</evidence>
<dbReference type="OrthoDB" id="9997739at2759"/>
<organism evidence="2 3">
    <name type="scientific">Coprinopsis marcescibilis</name>
    <name type="common">Agaric fungus</name>
    <name type="synonym">Psathyrella marcescibilis</name>
    <dbReference type="NCBI Taxonomy" id="230819"/>
    <lineage>
        <taxon>Eukaryota</taxon>
        <taxon>Fungi</taxon>
        <taxon>Dikarya</taxon>
        <taxon>Basidiomycota</taxon>
        <taxon>Agaricomycotina</taxon>
        <taxon>Agaricomycetes</taxon>
        <taxon>Agaricomycetidae</taxon>
        <taxon>Agaricales</taxon>
        <taxon>Agaricineae</taxon>
        <taxon>Psathyrellaceae</taxon>
        <taxon>Coprinopsis</taxon>
    </lineage>
</organism>
<accession>A0A5C3L9F1</accession>
<dbReference type="STRING" id="230819.A0A5C3L9F1"/>
<keyword evidence="3" id="KW-1185">Reference proteome</keyword>
<dbReference type="Pfam" id="PF00651">
    <property type="entry name" value="BTB"/>
    <property type="match status" value="1"/>
</dbReference>
<dbReference type="InterPro" id="IPR011333">
    <property type="entry name" value="SKP1/BTB/POZ_sf"/>
</dbReference>
<dbReference type="SUPFAM" id="SSF54695">
    <property type="entry name" value="POZ domain"/>
    <property type="match status" value="1"/>
</dbReference>
<evidence type="ECO:0000259" key="1">
    <source>
        <dbReference type="PROSITE" id="PS50097"/>
    </source>
</evidence>
<proteinExistence type="predicted"/>
<dbReference type="EMBL" id="ML210148">
    <property type="protein sequence ID" value="TFK29659.1"/>
    <property type="molecule type" value="Genomic_DNA"/>
</dbReference>
<dbReference type="Gene3D" id="3.30.710.10">
    <property type="entry name" value="Potassium Channel Kv1.1, Chain A"/>
    <property type="match status" value="1"/>
</dbReference>
<evidence type="ECO:0000313" key="3">
    <source>
        <dbReference type="Proteomes" id="UP000307440"/>
    </source>
</evidence>
<dbReference type="PROSITE" id="PS50097">
    <property type="entry name" value="BTB"/>
    <property type="match status" value="1"/>
</dbReference>
<dbReference type="AlphaFoldDB" id="A0A5C3L9F1"/>
<reference evidence="2 3" key="1">
    <citation type="journal article" date="2019" name="Nat. Ecol. Evol.">
        <title>Megaphylogeny resolves global patterns of mushroom evolution.</title>
        <authorList>
            <person name="Varga T."/>
            <person name="Krizsan K."/>
            <person name="Foldi C."/>
            <person name="Dima B."/>
            <person name="Sanchez-Garcia M."/>
            <person name="Sanchez-Ramirez S."/>
            <person name="Szollosi G.J."/>
            <person name="Szarkandi J.G."/>
            <person name="Papp V."/>
            <person name="Albert L."/>
            <person name="Andreopoulos W."/>
            <person name="Angelini C."/>
            <person name="Antonin V."/>
            <person name="Barry K.W."/>
            <person name="Bougher N.L."/>
            <person name="Buchanan P."/>
            <person name="Buyck B."/>
            <person name="Bense V."/>
            <person name="Catcheside P."/>
            <person name="Chovatia M."/>
            <person name="Cooper J."/>
            <person name="Damon W."/>
            <person name="Desjardin D."/>
            <person name="Finy P."/>
            <person name="Geml J."/>
            <person name="Haridas S."/>
            <person name="Hughes K."/>
            <person name="Justo A."/>
            <person name="Karasinski D."/>
            <person name="Kautmanova I."/>
            <person name="Kiss B."/>
            <person name="Kocsube S."/>
            <person name="Kotiranta H."/>
            <person name="LaButti K.M."/>
            <person name="Lechner B.E."/>
            <person name="Liimatainen K."/>
            <person name="Lipzen A."/>
            <person name="Lukacs Z."/>
            <person name="Mihaltcheva S."/>
            <person name="Morgado L.N."/>
            <person name="Niskanen T."/>
            <person name="Noordeloos M.E."/>
            <person name="Ohm R.A."/>
            <person name="Ortiz-Santana B."/>
            <person name="Ovrebo C."/>
            <person name="Racz N."/>
            <person name="Riley R."/>
            <person name="Savchenko A."/>
            <person name="Shiryaev A."/>
            <person name="Soop K."/>
            <person name="Spirin V."/>
            <person name="Szebenyi C."/>
            <person name="Tomsovsky M."/>
            <person name="Tulloss R.E."/>
            <person name="Uehling J."/>
            <person name="Grigoriev I.V."/>
            <person name="Vagvolgyi C."/>
            <person name="Papp T."/>
            <person name="Martin F.M."/>
            <person name="Miettinen O."/>
            <person name="Hibbett D.S."/>
            <person name="Nagy L.G."/>
        </authorList>
    </citation>
    <scope>NUCLEOTIDE SEQUENCE [LARGE SCALE GENOMIC DNA]</scope>
    <source>
        <strain evidence="2 3">CBS 121175</strain>
    </source>
</reference>
<dbReference type="Proteomes" id="UP000307440">
    <property type="component" value="Unassembled WGS sequence"/>
</dbReference>